<proteinExistence type="predicted"/>
<dbReference type="Proteomes" id="UP000095762">
    <property type="component" value="Unassembled WGS sequence"/>
</dbReference>
<organism evidence="1 2">
    <name type="scientific">Blautia obeum</name>
    <dbReference type="NCBI Taxonomy" id="40520"/>
    <lineage>
        <taxon>Bacteria</taxon>
        <taxon>Bacillati</taxon>
        <taxon>Bacillota</taxon>
        <taxon>Clostridia</taxon>
        <taxon>Lachnospirales</taxon>
        <taxon>Lachnospiraceae</taxon>
        <taxon>Blautia</taxon>
    </lineage>
</organism>
<evidence type="ECO:0000313" key="2">
    <source>
        <dbReference type="Proteomes" id="UP000095762"/>
    </source>
</evidence>
<evidence type="ECO:0000313" key="1">
    <source>
        <dbReference type="EMBL" id="CUP62312.1"/>
    </source>
</evidence>
<evidence type="ECO:0008006" key="3">
    <source>
        <dbReference type="Google" id="ProtNLM"/>
    </source>
</evidence>
<dbReference type="RefSeq" id="WP_055059246.1">
    <property type="nucleotide sequence ID" value="NZ_CZBP01000001.1"/>
</dbReference>
<dbReference type="EMBL" id="CZBP01000001">
    <property type="protein sequence ID" value="CUP62312.1"/>
    <property type="molecule type" value="Genomic_DNA"/>
</dbReference>
<accession>A0A174PMU6</accession>
<sequence>MEYAINIKETLSRTIIVEADDLCEALQNVEDAANEGRINLTCDDSFDRDITPAEWTHEGVIPDGSNTDYYEHLYKSTSIEYLYADGSNYKTFNKIIVPGRYTAEQIDTIIKCLNEEQWFIPSKIGFPEEKIDDVEIEDDYPWFELNVWDFKDSTKPPQIDKSPEEVVDLFLAAKGHWEE</sequence>
<protein>
    <recommendedName>
        <fullName evidence="3">Large polyvalent protein associated domain-containing protein</fullName>
    </recommendedName>
</protein>
<name>A0A174PMU6_9FIRM</name>
<gene>
    <name evidence="1" type="ORF">ERS852569_00214</name>
</gene>
<dbReference type="AlphaFoldDB" id="A0A174PMU6"/>
<reference evidence="1 2" key="1">
    <citation type="submission" date="2015-09" db="EMBL/GenBank/DDBJ databases">
        <authorList>
            <consortium name="Pathogen Informatics"/>
        </authorList>
    </citation>
    <scope>NUCLEOTIDE SEQUENCE [LARGE SCALE GENOMIC DNA]</scope>
    <source>
        <strain evidence="1 2">2789STDY5834957</strain>
    </source>
</reference>